<name>A0A966DUZ6_9SPHI</name>
<proteinExistence type="predicted"/>
<sequence>MAPSNKQILNNLYGLMLEINYHQDDHDVLAELEAKPDAVVNTHMLKIKQLTAKLKAEANRQRYLDALSQLQLLKQKGIEEFKKLFSLSDQTKLVPMFNRFTELSKKDEQEILEDQEMLQFMEILKARANETEE</sequence>
<gene>
    <name evidence="1" type="ORF">GSY63_16445</name>
</gene>
<reference evidence="1" key="1">
    <citation type="submission" date="2020-01" db="EMBL/GenBank/DDBJ databases">
        <authorList>
            <person name="Seo Y.L."/>
        </authorList>
    </citation>
    <scope>NUCLEOTIDE SEQUENCE</scope>
    <source>
        <strain evidence="1">R11</strain>
    </source>
</reference>
<organism evidence="1 2">
    <name type="scientific">Mucilaginibacter agri</name>
    <dbReference type="NCBI Taxonomy" id="2695265"/>
    <lineage>
        <taxon>Bacteria</taxon>
        <taxon>Pseudomonadati</taxon>
        <taxon>Bacteroidota</taxon>
        <taxon>Sphingobacteriia</taxon>
        <taxon>Sphingobacteriales</taxon>
        <taxon>Sphingobacteriaceae</taxon>
        <taxon>Mucilaginibacter</taxon>
    </lineage>
</organism>
<evidence type="ECO:0000313" key="1">
    <source>
        <dbReference type="EMBL" id="NCD70957.1"/>
    </source>
</evidence>
<dbReference type="EMBL" id="WWEO01000044">
    <property type="protein sequence ID" value="NCD70957.1"/>
    <property type="molecule type" value="Genomic_DNA"/>
</dbReference>
<dbReference type="Proteomes" id="UP000638732">
    <property type="component" value="Unassembled WGS sequence"/>
</dbReference>
<protein>
    <submittedName>
        <fullName evidence="1">Uncharacterized protein</fullName>
    </submittedName>
</protein>
<evidence type="ECO:0000313" key="2">
    <source>
        <dbReference type="Proteomes" id="UP000638732"/>
    </source>
</evidence>
<reference evidence="1" key="2">
    <citation type="submission" date="2020-10" db="EMBL/GenBank/DDBJ databases">
        <title>Mucilaginibacter sp. nov., isolated from soil.</title>
        <authorList>
            <person name="Jeon C.O."/>
        </authorList>
    </citation>
    <scope>NUCLEOTIDE SEQUENCE</scope>
    <source>
        <strain evidence="1">R11</strain>
    </source>
</reference>
<dbReference type="AlphaFoldDB" id="A0A966DUZ6"/>
<keyword evidence="2" id="KW-1185">Reference proteome</keyword>
<comment type="caution">
    <text evidence="1">The sequence shown here is derived from an EMBL/GenBank/DDBJ whole genome shotgun (WGS) entry which is preliminary data.</text>
</comment>
<accession>A0A966DUZ6</accession>
<dbReference type="RefSeq" id="WP_166586939.1">
    <property type="nucleotide sequence ID" value="NZ_WWEO01000044.1"/>
</dbReference>